<sequence length="82" mass="9445">MSAIFFTQTDEPIILLPESGEERVLLKLEIPCCYKHNLFKIDGFFESNFIINESMDKDVSFSYNLEYQLLDGLGENSIELTS</sequence>
<keyword evidence="2" id="KW-1185">Reference proteome</keyword>
<reference evidence="1 2" key="1">
    <citation type="submission" date="2023-08" db="EMBL/GenBank/DDBJ databases">
        <authorList>
            <person name="Park J.-S."/>
        </authorList>
    </citation>
    <scope>NUCLEOTIDE SEQUENCE [LARGE SCALE GENOMIC DNA]</scope>
    <source>
        <strain evidence="1 2">2205SS18-9</strain>
    </source>
</reference>
<comment type="caution">
    <text evidence="1">The sequence shown here is derived from an EMBL/GenBank/DDBJ whole genome shotgun (WGS) entry which is preliminary data.</text>
</comment>
<proteinExistence type="predicted"/>
<evidence type="ECO:0000313" key="1">
    <source>
        <dbReference type="EMBL" id="MDP5274231.1"/>
    </source>
</evidence>
<dbReference type="RefSeq" id="WP_305991516.1">
    <property type="nucleotide sequence ID" value="NZ_JAVAMP010000002.1"/>
</dbReference>
<dbReference type="EMBL" id="JAVAMP010000002">
    <property type="protein sequence ID" value="MDP5274231.1"/>
    <property type="molecule type" value="Genomic_DNA"/>
</dbReference>
<dbReference type="Proteomes" id="UP001231941">
    <property type="component" value="Unassembled WGS sequence"/>
</dbReference>
<protein>
    <submittedName>
        <fullName evidence="1">Uncharacterized protein</fullName>
    </submittedName>
</protein>
<organism evidence="1 2">
    <name type="scientific">Chengkuizengella axinellae</name>
    <dbReference type="NCBI Taxonomy" id="3064388"/>
    <lineage>
        <taxon>Bacteria</taxon>
        <taxon>Bacillati</taxon>
        <taxon>Bacillota</taxon>
        <taxon>Bacilli</taxon>
        <taxon>Bacillales</taxon>
        <taxon>Paenibacillaceae</taxon>
        <taxon>Chengkuizengella</taxon>
    </lineage>
</organism>
<evidence type="ECO:0000313" key="2">
    <source>
        <dbReference type="Proteomes" id="UP001231941"/>
    </source>
</evidence>
<gene>
    <name evidence="1" type="ORF">Q5Y73_08935</name>
</gene>
<accession>A0ABT9IXZ4</accession>
<name>A0ABT9IXZ4_9BACL</name>